<dbReference type="PANTHER" id="PTHR31672">
    <property type="entry name" value="BNACNNG10540D PROTEIN"/>
    <property type="match status" value="1"/>
</dbReference>
<dbReference type="OrthoDB" id="1630514at2759"/>
<dbReference type="CDD" id="cd22157">
    <property type="entry name" value="F-box_AtFBW1-like"/>
    <property type="match status" value="1"/>
</dbReference>
<accession>A0A2P5FSA6</accession>
<evidence type="ECO:0000313" key="3">
    <source>
        <dbReference type="Proteomes" id="UP000237000"/>
    </source>
</evidence>
<dbReference type="NCBIfam" id="TIGR01640">
    <property type="entry name" value="F_box_assoc_1"/>
    <property type="match status" value="1"/>
</dbReference>
<reference evidence="3" key="1">
    <citation type="submission" date="2016-06" db="EMBL/GenBank/DDBJ databases">
        <title>Parallel loss of symbiosis genes in relatives of nitrogen-fixing non-legume Parasponia.</title>
        <authorList>
            <person name="Van Velzen R."/>
            <person name="Holmer R."/>
            <person name="Bu F."/>
            <person name="Rutten L."/>
            <person name="Van Zeijl A."/>
            <person name="Liu W."/>
            <person name="Santuari L."/>
            <person name="Cao Q."/>
            <person name="Sharma T."/>
            <person name="Shen D."/>
            <person name="Roswanjaya Y."/>
            <person name="Wardhani T."/>
            <person name="Kalhor M.S."/>
            <person name="Jansen J."/>
            <person name="Van den Hoogen J."/>
            <person name="Gungor B."/>
            <person name="Hartog M."/>
            <person name="Hontelez J."/>
            <person name="Verver J."/>
            <person name="Yang W.-C."/>
            <person name="Schijlen E."/>
            <person name="Repin R."/>
            <person name="Schilthuizen M."/>
            <person name="Schranz E."/>
            <person name="Heidstra R."/>
            <person name="Miyata K."/>
            <person name="Fedorova E."/>
            <person name="Kohlen W."/>
            <person name="Bisseling T."/>
            <person name="Smit S."/>
            <person name="Geurts R."/>
        </authorList>
    </citation>
    <scope>NUCLEOTIDE SEQUENCE [LARGE SCALE GENOMIC DNA]</scope>
    <source>
        <strain evidence="3">cv. RG33-2</strain>
    </source>
</reference>
<gene>
    <name evidence="2" type="ORF">TorRG33x02_037250</name>
</gene>
<dbReference type="SUPFAM" id="SSF81383">
    <property type="entry name" value="F-box domain"/>
    <property type="match status" value="1"/>
</dbReference>
<dbReference type="STRING" id="63057.A0A2P5FSA6"/>
<dbReference type="Pfam" id="PF12937">
    <property type="entry name" value="F-box-like"/>
    <property type="match status" value="1"/>
</dbReference>
<dbReference type="InParanoid" id="A0A2P5FSA6"/>
<dbReference type="AlphaFoldDB" id="A0A2P5FSA6"/>
<proteinExistence type="predicted"/>
<dbReference type="Pfam" id="PF08268">
    <property type="entry name" value="FBA_3"/>
    <property type="match status" value="1"/>
</dbReference>
<dbReference type="InterPro" id="IPR036047">
    <property type="entry name" value="F-box-like_dom_sf"/>
</dbReference>
<dbReference type="InterPro" id="IPR017451">
    <property type="entry name" value="F-box-assoc_interact_dom"/>
</dbReference>
<dbReference type="PROSITE" id="PS50181">
    <property type="entry name" value="FBOX"/>
    <property type="match status" value="1"/>
</dbReference>
<dbReference type="InterPro" id="IPR001810">
    <property type="entry name" value="F-box_dom"/>
</dbReference>
<protein>
    <submittedName>
        <fullName evidence="2">F-box domain containing protein</fullName>
    </submittedName>
</protein>
<comment type="caution">
    <text evidence="2">The sequence shown here is derived from an EMBL/GenBank/DDBJ whole genome shotgun (WGS) entry which is preliminary data.</text>
</comment>
<organism evidence="2 3">
    <name type="scientific">Trema orientale</name>
    <name type="common">Charcoal tree</name>
    <name type="synonym">Celtis orientalis</name>
    <dbReference type="NCBI Taxonomy" id="63057"/>
    <lineage>
        <taxon>Eukaryota</taxon>
        <taxon>Viridiplantae</taxon>
        <taxon>Streptophyta</taxon>
        <taxon>Embryophyta</taxon>
        <taxon>Tracheophyta</taxon>
        <taxon>Spermatophyta</taxon>
        <taxon>Magnoliopsida</taxon>
        <taxon>eudicotyledons</taxon>
        <taxon>Gunneridae</taxon>
        <taxon>Pentapetalae</taxon>
        <taxon>rosids</taxon>
        <taxon>fabids</taxon>
        <taxon>Rosales</taxon>
        <taxon>Cannabaceae</taxon>
        <taxon>Trema</taxon>
    </lineage>
</organism>
<evidence type="ECO:0000313" key="2">
    <source>
        <dbReference type="EMBL" id="POO00651.1"/>
    </source>
</evidence>
<dbReference type="SMART" id="SM00256">
    <property type="entry name" value="FBOX"/>
    <property type="match status" value="1"/>
</dbReference>
<dbReference type="Proteomes" id="UP000237000">
    <property type="component" value="Unassembled WGS sequence"/>
</dbReference>
<keyword evidence="3" id="KW-1185">Reference proteome</keyword>
<name>A0A2P5FSA6_TREOI</name>
<evidence type="ECO:0000259" key="1">
    <source>
        <dbReference type="PROSITE" id="PS50181"/>
    </source>
</evidence>
<dbReference type="InterPro" id="IPR013187">
    <property type="entry name" value="F-box-assoc_dom_typ3"/>
</dbReference>
<dbReference type="EMBL" id="JXTC01000012">
    <property type="protein sequence ID" value="POO00651.1"/>
    <property type="molecule type" value="Genomic_DNA"/>
</dbReference>
<dbReference type="InterPro" id="IPR050796">
    <property type="entry name" value="SCF_F-box_component"/>
</dbReference>
<feature type="domain" description="F-box" evidence="1">
    <location>
        <begin position="6"/>
        <end position="52"/>
    </location>
</feature>
<dbReference type="PANTHER" id="PTHR31672:SF13">
    <property type="entry name" value="F-BOX PROTEIN CPR30-LIKE"/>
    <property type="match status" value="1"/>
</dbReference>
<sequence>MNLERETVFLLLPDNIIADILSRLDIKSLMQLKSVCKSWYFLISDDELLKHLKLKHDVPACVLFGPRQFGRQMCPEGGLMFSYGGLGQISEFRLPQVNSGASLMVSGSDKGILCLSEYSKNTTIHLWNPKTREVKTLPSPSFHFWQNSRFRVGFGYDPLTKDFKVVRVSRPLYDEREHTNDMGSGVFCKYTRVLVYSLLGNSWKKIHWQKLVRWSYDVNSDCSVVVNGHVNWCLCQCKGPPFEFVAFDLNTEVFKLIKAPNERIECNLVTCMGKLSECLSFIYCDKPGLIKIYVMKEYGVSDSWVQQVIDLSYCPLRWSPSLEPSQHPHIPRKKFKPIAFGNNGYVLCWVSEGLFFYNPNTNSLEYVRPQVDVAGFTDYVESDCLLNSGDNWRNGGAN</sequence>
<dbReference type="Gene3D" id="1.20.1280.50">
    <property type="match status" value="1"/>
</dbReference>